<sequence length="159" mass="18026">MSDSCLRTAFEWNQISISSSLIHLVLQSPDRSRADSADVRRQEHDGGVRPAARALPDGGHHLPGPHVHEGGGRADAERAEQEQQLLRRVDPEQRENGRLRHPSQGPQDVRHLHRKQHRHPGTLQEDIRTVHRWVHSRAIPFVSPSMWVGHSTQTANPYC</sequence>
<dbReference type="AlphaFoldDB" id="A0A4Y2VSV6"/>
<evidence type="ECO:0000313" key="2">
    <source>
        <dbReference type="EMBL" id="GBO27782.1"/>
    </source>
</evidence>
<keyword evidence="3" id="KW-1185">Reference proteome</keyword>
<reference evidence="2 3" key="1">
    <citation type="journal article" date="2019" name="Sci. Rep.">
        <title>Orb-weaving spider Araneus ventricosus genome elucidates the spidroin gene catalogue.</title>
        <authorList>
            <person name="Kono N."/>
            <person name="Nakamura H."/>
            <person name="Ohtoshi R."/>
            <person name="Moran D.A.P."/>
            <person name="Shinohara A."/>
            <person name="Yoshida Y."/>
            <person name="Fujiwara M."/>
            <person name="Mori M."/>
            <person name="Tomita M."/>
            <person name="Arakawa K."/>
        </authorList>
    </citation>
    <scope>NUCLEOTIDE SEQUENCE [LARGE SCALE GENOMIC DNA]</scope>
</reference>
<proteinExistence type="predicted"/>
<organism evidence="2 3">
    <name type="scientific">Araneus ventricosus</name>
    <name type="common">Orbweaver spider</name>
    <name type="synonym">Epeira ventricosa</name>
    <dbReference type="NCBI Taxonomy" id="182803"/>
    <lineage>
        <taxon>Eukaryota</taxon>
        <taxon>Metazoa</taxon>
        <taxon>Ecdysozoa</taxon>
        <taxon>Arthropoda</taxon>
        <taxon>Chelicerata</taxon>
        <taxon>Arachnida</taxon>
        <taxon>Araneae</taxon>
        <taxon>Araneomorphae</taxon>
        <taxon>Entelegynae</taxon>
        <taxon>Araneoidea</taxon>
        <taxon>Araneidae</taxon>
        <taxon>Araneus</taxon>
    </lineage>
</organism>
<dbReference type="EMBL" id="BGPR01050845">
    <property type="protein sequence ID" value="GBO27782.1"/>
    <property type="molecule type" value="Genomic_DNA"/>
</dbReference>
<evidence type="ECO:0000256" key="1">
    <source>
        <dbReference type="SAM" id="MobiDB-lite"/>
    </source>
</evidence>
<feature type="region of interest" description="Disordered" evidence="1">
    <location>
        <begin position="33"/>
        <end position="122"/>
    </location>
</feature>
<dbReference type="OrthoDB" id="10614035at2759"/>
<dbReference type="Proteomes" id="UP000499080">
    <property type="component" value="Unassembled WGS sequence"/>
</dbReference>
<feature type="compositionally biased region" description="Basic and acidic residues" evidence="1">
    <location>
        <begin position="33"/>
        <end position="47"/>
    </location>
</feature>
<feature type="compositionally biased region" description="Basic and acidic residues" evidence="1">
    <location>
        <begin position="66"/>
        <end position="98"/>
    </location>
</feature>
<protein>
    <submittedName>
        <fullName evidence="2">Uncharacterized protein</fullName>
    </submittedName>
</protein>
<name>A0A4Y2VSV6_ARAVE</name>
<gene>
    <name evidence="2" type="ORF">AVEN_96762_1</name>
</gene>
<comment type="caution">
    <text evidence="2">The sequence shown here is derived from an EMBL/GenBank/DDBJ whole genome shotgun (WGS) entry which is preliminary data.</text>
</comment>
<feature type="compositionally biased region" description="Basic residues" evidence="1">
    <location>
        <begin position="111"/>
        <end position="120"/>
    </location>
</feature>
<accession>A0A4Y2VSV6</accession>
<evidence type="ECO:0000313" key="3">
    <source>
        <dbReference type="Proteomes" id="UP000499080"/>
    </source>
</evidence>